<dbReference type="SUPFAM" id="SSF52540">
    <property type="entry name" value="P-loop containing nucleoside triphosphate hydrolases"/>
    <property type="match status" value="1"/>
</dbReference>
<dbReference type="InterPro" id="IPR027417">
    <property type="entry name" value="P-loop_NTPase"/>
</dbReference>
<dbReference type="eggNOG" id="COG3911">
    <property type="taxonomic scope" value="Bacteria"/>
</dbReference>
<accession>A0A062UCE9</accession>
<proteinExistence type="predicted"/>
<keyword evidence="3" id="KW-1185">Reference proteome</keyword>
<dbReference type="InterPro" id="IPR038727">
    <property type="entry name" value="NadR/Ttd14_AAA_dom"/>
</dbReference>
<organism evidence="2 3">
    <name type="scientific">Hyphomonas beringensis</name>
    <dbReference type="NCBI Taxonomy" id="1280946"/>
    <lineage>
        <taxon>Bacteria</taxon>
        <taxon>Pseudomonadati</taxon>
        <taxon>Pseudomonadota</taxon>
        <taxon>Alphaproteobacteria</taxon>
        <taxon>Hyphomonadales</taxon>
        <taxon>Hyphomonadaceae</taxon>
        <taxon>Hyphomonas</taxon>
    </lineage>
</organism>
<dbReference type="AlphaFoldDB" id="A0A062UCE9"/>
<gene>
    <name evidence="2" type="ORF">HY29_12745</name>
</gene>
<feature type="domain" description="NadR/Ttd14 AAA" evidence="1">
    <location>
        <begin position="48"/>
        <end position="209"/>
    </location>
</feature>
<sequence>MLQISRLFGLWHRRKHSIHITHIAPVASLAPILQSYLPAQEQTIENFVILSGCSGGGKSTLLSALADLGHVTIDEPGRRVVEAEQASGGSALPWQDMRAFLTRVIELRRADHDAARAQTDPVFFDRSLIDALTAWHHLTGSAELAPLAGQYRYARTVFLTPPWPEIYETDTGRQHGLDEARAEYDRLLTAYPAHGYDTVLLPKVPVAERVSFLLGQIDMDAKGD</sequence>
<evidence type="ECO:0000259" key="1">
    <source>
        <dbReference type="Pfam" id="PF13521"/>
    </source>
</evidence>
<comment type="caution">
    <text evidence="2">The sequence shown here is derived from an EMBL/GenBank/DDBJ whole genome shotgun (WGS) entry which is preliminary data.</text>
</comment>
<dbReference type="STRING" id="1280946.HY29_12745"/>
<dbReference type="Gene3D" id="3.40.50.300">
    <property type="entry name" value="P-loop containing nucleotide triphosphate hydrolases"/>
    <property type="match status" value="1"/>
</dbReference>
<name>A0A062UCE9_9PROT</name>
<evidence type="ECO:0000313" key="3">
    <source>
        <dbReference type="Proteomes" id="UP000027037"/>
    </source>
</evidence>
<protein>
    <recommendedName>
        <fullName evidence="1">NadR/Ttd14 AAA domain-containing protein</fullName>
    </recommendedName>
</protein>
<reference evidence="2 3" key="1">
    <citation type="journal article" date="2014" name="Antonie Van Leeuwenhoek">
        <title>Hyphomonas beringensis sp. nov. and Hyphomonas chukchiensis sp. nov., isolated from surface seawater of the Bering Sea and Chukchi Sea.</title>
        <authorList>
            <person name="Li C."/>
            <person name="Lai Q."/>
            <person name="Li G."/>
            <person name="Dong C."/>
            <person name="Wang J."/>
            <person name="Liao Y."/>
            <person name="Shao Z."/>
        </authorList>
    </citation>
    <scope>NUCLEOTIDE SEQUENCE [LARGE SCALE GENOMIC DNA]</scope>
    <source>
        <strain evidence="2 3">25B14_1</strain>
    </source>
</reference>
<evidence type="ECO:0000313" key="2">
    <source>
        <dbReference type="EMBL" id="KCZ55398.1"/>
    </source>
</evidence>
<dbReference type="Proteomes" id="UP000027037">
    <property type="component" value="Unassembled WGS sequence"/>
</dbReference>
<dbReference type="PATRIC" id="fig|1280946.3.peg.1340"/>
<dbReference type="Pfam" id="PF13521">
    <property type="entry name" value="AAA_28"/>
    <property type="match status" value="1"/>
</dbReference>
<dbReference type="EMBL" id="AWFF01000031">
    <property type="protein sequence ID" value="KCZ55398.1"/>
    <property type="molecule type" value="Genomic_DNA"/>
</dbReference>